<protein>
    <recommendedName>
        <fullName evidence="4">Ketoreductase domain-containing protein</fullName>
    </recommendedName>
</protein>
<evidence type="ECO:0000256" key="3">
    <source>
        <dbReference type="RuleBase" id="RU000363"/>
    </source>
</evidence>
<dbReference type="InterPro" id="IPR057326">
    <property type="entry name" value="KR_dom"/>
</dbReference>
<dbReference type="AlphaFoldDB" id="A0A2T6BJI5"/>
<dbReference type="CDD" id="cd05233">
    <property type="entry name" value="SDR_c"/>
    <property type="match status" value="1"/>
</dbReference>
<dbReference type="Pfam" id="PF00106">
    <property type="entry name" value="adh_short"/>
    <property type="match status" value="1"/>
</dbReference>
<dbReference type="PANTHER" id="PTHR44196:SF2">
    <property type="entry name" value="SHORT-CHAIN DEHYDROGENASE-RELATED"/>
    <property type="match status" value="1"/>
</dbReference>
<evidence type="ECO:0000256" key="2">
    <source>
        <dbReference type="ARBA" id="ARBA00023002"/>
    </source>
</evidence>
<evidence type="ECO:0000313" key="6">
    <source>
        <dbReference type="Proteomes" id="UP000243978"/>
    </source>
</evidence>
<dbReference type="InterPro" id="IPR036291">
    <property type="entry name" value="NAD(P)-bd_dom_sf"/>
</dbReference>
<gene>
    <name evidence="5" type="ORF">C8N43_0880</name>
</gene>
<evidence type="ECO:0000256" key="1">
    <source>
        <dbReference type="ARBA" id="ARBA00006484"/>
    </source>
</evidence>
<comment type="similarity">
    <text evidence="1 3">Belongs to the short-chain dehydrogenases/reductases (SDR) family.</text>
</comment>
<organism evidence="5 6">
    <name type="scientific">Litoreibacter ponti</name>
    <dbReference type="NCBI Taxonomy" id="1510457"/>
    <lineage>
        <taxon>Bacteria</taxon>
        <taxon>Pseudomonadati</taxon>
        <taxon>Pseudomonadota</taxon>
        <taxon>Alphaproteobacteria</taxon>
        <taxon>Rhodobacterales</taxon>
        <taxon>Roseobacteraceae</taxon>
        <taxon>Litoreibacter</taxon>
    </lineage>
</organism>
<evidence type="ECO:0000313" key="5">
    <source>
        <dbReference type="EMBL" id="PTX56227.1"/>
    </source>
</evidence>
<keyword evidence="2" id="KW-0560">Oxidoreductase</keyword>
<dbReference type="Proteomes" id="UP000243978">
    <property type="component" value="Unassembled WGS sequence"/>
</dbReference>
<sequence>MGYVLITGASEGIGKAIALRAAQNDRNMILAARSEDKLNALADEIKAKGLEAHVILSDLNEDGAAAKLWEQASAIGQIDVLVNNAGLGINGPFGDVDAEREDATMQVNMIALTQLMRLAVRDMKAAGKGRILNVASTAAFLPGPHMSVYHASKSYVLSLSEAVAQELSGTDVSVTALCPGPTRTEFFDEADMNETRFIKADQMMSAKEVADQGWVGMNMGQRIVVPGAMNKISAFLPRILPRSLITWITAQLYKRT</sequence>
<dbReference type="RefSeq" id="WP_158269907.1">
    <property type="nucleotide sequence ID" value="NZ_QBKS01000001.1"/>
</dbReference>
<dbReference type="GO" id="GO:0016491">
    <property type="term" value="F:oxidoreductase activity"/>
    <property type="evidence" value="ECO:0007669"/>
    <property type="project" value="UniProtKB-KW"/>
</dbReference>
<dbReference type="PIRSF" id="PIRSF000126">
    <property type="entry name" value="11-beta-HSD1"/>
    <property type="match status" value="1"/>
</dbReference>
<dbReference type="PRINTS" id="PR00080">
    <property type="entry name" value="SDRFAMILY"/>
</dbReference>
<dbReference type="SMART" id="SM00822">
    <property type="entry name" value="PKS_KR"/>
    <property type="match status" value="1"/>
</dbReference>
<dbReference type="Gene3D" id="3.40.50.720">
    <property type="entry name" value="NAD(P)-binding Rossmann-like Domain"/>
    <property type="match status" value="1"/>
</dbReference>
<proteinExistence type="inferred from homology"/>
<keyword evidence="6" id="KW-1185">Reference proteome</keyword>
<dbReference type="EMBL" id="QBKS01000001">
    <property type="protein sequence ID" value="PTX56227.1"/>
    <property type="molecule type" value="Genomic_DNA"/>
</dbReference>
<accession>A0A2T6BJI5</accession>
<feature type="domain" description="Ketoreductase" evidence="4">
    <location>
        <begin position="2"/>
        <end position="180"/>
    </location>
</feature>
<dbReference type="SUPFAM" id="SSF51735">
    <property type="entry name" value="NAD(P)-binding Rossmann-fold domains"/>
    <property type="match status" value="1"/>
</dbReference>
<dbReference type="OrthoDB" id="9810935at2"/>
<evidence type="ECO:0000259" key="4">
    <source>
        <dbReference type="SMART" id="SM00822"/>
    </source>
</evidence>
<name>A0A2T6BJI5_9RHOB</name>
<comment type="caution">
    <text evidence="5">The sequence shown here is derived from an EMBL/GenBank/DDBJ whole genome shotgun (WGS) entry which is preliminary data.</text>
</comment>
<dbReference type="PANTHER" id="PTHR44196">
    <property type="entry name" value="DEHYDROGENASE/REDUCTASE SDR FAMILY MEMBER 7B"/>
    <property type="match status" value="1"/>
</dbReference>
<reference evidence="5 6" key="1">
    <citation type="submission" date="2018-04" db="EMBL/GenBank/DDBJ databases">
        <title>Genomic Encyclopedia of Archaeal and Bacterial Type Strains, Phase II (KMG-II): from individual species to whole genera.</title>
        <authorList>
            <person name="Goeker M."/>
        </authorList>
    </citation>
    <scope>NUCLEOTIDE SEQUENCE [LARGE SCALE GENOMIC DNA]</scope>
    <source>
        <strain evidence="5 6">DSM 100977</strain>
    </source>
</reference>
<dbReference type="InterPro" id="IPR002347">
    <property type="entry name" value="SDR_fam"/>
</dbReference>
<dbReference type="PRINTS" id="PR00081">
    <property type="entry name" value="GDHRDH"/>
</dbReference>
<dbReference type="GO" id="GO:0016020">
    <property type="term" value="C:membrane"/>
    <property type="evidence" value="ECO:0007669"/>
    <property type="project" value="TreeGrafter"/>
</dbReference>